<dbReference type="InterPro" id="IPR058240">
    <property type="entry name" value="rSAM_sf"/>
</dbReference>
<dbReference type="SFLD" id="SFLDS00029">
    <property type="entry name" value="Radical_SAM"/>
    <property type="match status" value="1"/>
</dbReference>
<reference evidence="6 7" key="1">
    <citation type="submission" date="2020-08" db="EMBL/GenBank/DDBJ databases">
        <title>Draft genome sequencing of an Anaerocolumna strain isolated from anoxic soil subjected to BSD treatment.</title>
        <authorList>
            <person name="Uek A."/>
            <person name="Tonouchi A."/>
        </authorList>
    </citation>
    <scope>NUCLEOTIDE SEQUENCE [LARGE SCALE GENOMIC DNA]</scope>
    <source>
        <strain evidence="6 7">CTTW</strain>
    </source>
</reference>
<name>A0A7I8DPA0_9FIRM</name>
<dbReference type="Pfam" id="PF13186">
    <property type="entry name" value="SPASM"/>
    <property type="match status" value="1"/>
</dbReference>
<dbReference type="SFLD" id="SFLDG01386">
    <property type="entry name" value="main_SPASM_domain-containing"/>
    <property type="match status" value="1"/>
</dbReference>
<dbReference type="InterPro" id="IPR023885">
    <property type="entry name" value="4Fe4S-binding_SPASM_dom"/>
</dbReference>
<dbReference type="Pfam" id="PF04055">
    <property type="entry name" value="Radical_SAM"/>
    <property type="match status" value="1"/>
</dbReference>
<dbReference type="NCBIfam" id="TIGR04085">
    <property type="entry name" value="rSAM_more_4Fe4S"/>
    <property type="match status" value="1"/>
</dbReference>
<evidence type="ECO:0000313" key="6">
    <source>
        <dbReference type="EMBL" id="BCJ99134.1"/>
    </source>
</evidence>
<sequence>MHNYLNKDVELFQIDGISILGNFQNGAVIGLDEEGKDYILNNQMIDETEVISSNIAELREALLELDFYQHKTEKEIDAAYLHVTDRCNLHCLGCYSFVDSRNEKKDLSTNDFFYILLSLREAGIKKLVISGGEPFLRRDLGEILRYGKEVCNIQYITVITNGTLDFSLYESSIPYMDEINVSVDGFNKDTEFIRDKGIMPKVIETIKKLKERLTVNLIVTLHKKNKDYMEDYRAFAAYLGVNYSFSIFTAEPENEMFRDYVLTDEDLFSIEKKLMDLNGEVSLQDFPVDGFNLVCRKKCEAGNKLISIAADGTVYPCHMLHKEQFALGNVLRQSISDIVFREGNPFQHLSVDNMKGCRNCNYKYLCGGGCRGRSYLYYSVLDEKDAYCTMIKNYYSDIMENIAAAAENK</sequence>
<feature type="domain" description="Radical SAM core" evidence="5">
    <location>
        <begin position="73"/>
        <end position="284"/>
    </location>
</feature>
<dbReference type="AlphaFoldDB" id="A0A7I8DPA0"/>
<dbReference type="KEGG" id="acht:bsdcttw_21750"/>
<dbReference type="PROSITE" id="PS51918">
    <property type="entry name" value="RADICAL_SAM"/>
    <property type="match status" value="1"/>
</dbReference>
<evidence type="ECO:0000259" key="5">
    <source>
        <dbReference type="PROSITE" id="PS51918"/>
    </source>
</evidence>
<evidence type="ECO:0000256" key="1">
    <source>
        <dbReference type="ARBA" id="ARBA00022691"/>
    </source>
</evidence>
<dbReference type="InterPro" id="IPR050377">
    <property type="entry name" value="Radical_SAM_PqqE_MftC-like"/>
</dbReference>
<evidence type="ECO:0000256" key="2">
    <source>
        <dbReference type="ARBA" id="ARBA00022723"/>
    </source>
</evidence>
<dbReference type="GO" id="GO:0051536">
    <property type="term" value="F:iron-sulfur cluster binding"/>
    <property type="evidence" value="ECO:0007669"/>
    <property type="project" value="UniProtKB-KW"/>
</dbReference>
<dbReference type="InterPro" id="IPR013785">
    <property type="entry name" value="Aldolase_TIM"/>
</dbReference>
<keyword evidence="1" id="KW-0949">S-adenosyl-L-methionine</keyword>
<dbReference type="Proteomes" id="UP000515703">
    <property type="component" value="Chromosome"/>
</dbReference>
<dbReference type="GO" id="GO:0003824">
    <property type="term" value="F:catalytic activity"/>
    <property type="evidence" value="ECO:0007669"/>
    <property type="project" value="InterPro"/>
</dbReference>
<dbReference type="SUPFAM" id="SSF102114">
    <property type="entry name" value="Radical SAM enzymes"/>
    <property type="match status" value="1"/>
</dbReference>
<dbReference type="SFLD" id="SFLDG01067">
    <property type="entry name" value="SPASM/twitch_domain_containing"/>
    <property type="match status" value="1"/>
</dbReference>
<dbReference type="GO" id="GO:0046872">
    <property type="term" value="F:metal ion binding"/>
    <property type="evidence" value="ECO:0007669"/>
    <property type="project" value="UniProtKB-KW"/>
</dbReference>
<proteinExistence type="predicted"/>
<dbReference type="SMART" id="SM00729">
    <property type="entry name" value="Elp3"/>
    <property type="match status" value="1"/>
</dbReference>
<keyword evidence="3" id="KW-0408">Iron</keyword>
<dbReference type="EMBL" id="AP023368">
    <property type="protein sequence ID" value="BCJ99134.1"/>
    <property type="molecule type" value="Genomic_DNA"/>
</dbReference>
<protein>
    <submittedName>
        <fullName evidence="6">Heme d1 biosynthesis radical SAM protein NirJ2</fullName>
    </submittedName>
</protein>
<keyword evidence="2" id="KW-0479">Metal-binding</keyword>
<reference evidence="6 7" key="2">
    <citation type="submission" date="2020-08" db="EMBL/GenBank/DDBJ databases">
        <authorList>
            <person name="Ueki A."/>
            <person name="Tonouchi A."/>
        </authorList>
    </citation>
    <scope>NUCLEOTIDE SEQUENCE [LARGE SCALE GENOMIC DNA]</scope>
    <source>
        <strain evidence="6 7">CTTW</strain>
    </source>
</reference>
<keyword evidence="7" id="KW-1185">Reference proteome</keyword>
<evidence type="ECO:0000313" key="7">
    <source>
        <dbReference type="Proteomes" id="UP000515703"/>
    </source>
</evidence>
<gene>
    <name evidence="6" type="ORF">bsdcttw_21750</name>
</gene>
<evidence type="ECO:0000256" key="3">
    <source>
        <dbReference type="ARBA" id="ARBA00023004"/>
    </source>
</evidence>
<accession>A0A7I8DPA0</accession>
<evidence type="ECO:0000256" key="4">
    <source>
        <dbReference type="ARBA" id="ARBA00023014"/>
    </source>
</evidence>
<dbReference type="InterPro" id="IPR006638">
    <property type="entry name" value="Elp3/MiaA/NifB-like_rSAM"/>
</dbReference>
<dbReference type="InterPro" id="IPR007197">
    <property type="entry name" value="rSAM"/>
</dbReference>
<dbReference type="PANTHER" id="PTHR11228">
    <property type="entry name" value="RADICAL SAM DOMAIN PROTEIN"/>
    <property type="match status" value="1"/>
</dbReference>
<dbReference type="CDD" id="cd01335">
    <property type="entry name" value="Radical_SAM"/>
    <property type="match status" value="1"/>
</dbReference>
<dbReference type="Gene3D" id="3.20.20.70">
    <property type="entry name" value="Aldolase class I"/>
    <property type="match status" value="1"/>
</dbReference>
<dbReference type="PANTHER" id="PTHR11228:SF7">
    <property type="entry name" value="PQQA PEPTIDE CYCLASE"/>
    <property type="match status" value="1"/>
</dbReference>
<dbReference type="RefSeq" id="WP_185259412.1">
    <property type="nucleotide sequence ID" value="NZ_AP023368.1"/>
</dbReference>
<organism evidence="6 7">
    <name type="scientific">Anaerocolumna chitinilytica</name>
    <dbReference type="NCBI Taxonomy" id="1727145"/>
    <lineage>
        <taxon>Bacteria</taxon>
        <taxon>Bacillati</taxon>
        <taxon>Bacillota</taxon>
        <taxon>Clostridia</taxon>
        <taxon>Lachnospirales</taxon>
        <taxon>Lachnospiraceae</taxon>
        <taxon>Anaerocolumna</taxon>
    </lineage>
</organism>
<keyword evidence="4" id="KW-0411">Iron-sulfur</keyword>